<organism evidence="1 2">
    <name type="scientific">Alicyclobacillus dauci</name>
    <dbReference type="NCBI Taxonomy" id="1475485"/>
    <lineage>
        <taxon>Bacteria</taxon>
        <taxon>Bacillati</taxon>
        <taxon>Bacillota</taxon>
        <taxon>Bacilli</taxon>
        <taxon>Bacillales</taxon>
        <taxon>Alicyclobacillaceae</taxon>
        <taxon>Alicyclobacillus</taxon>
    </lineage>
</organism>
<sequence length="78" mass="8988">MPALTHMQTETLSMRVRIRTNVYFAVSDLDAFHTRMLQTECQVDASIKIQPWGERCFYAKDLFGNPICFVDDPTLFVG</sequence>
<gene>
    <name evidence="1" type="ORF">NZD86_20930</name>
</gene>
<accession>A0ABY6Z160</accession>
<proteinExistence type="predicted"/>
<dbReference type="EMBL" id="CP104064">
    <property type="protein sequence ID" value="WAH36615.1"/>
    <property type="molecule type" value="Genomic_DNA"/>
</dbReference>
<dbReference type="Gene3D" id="3.10.180.10">
    <property type="entry name" value="2,3-Dihydroxybiphenyl 1,2-Dioxygenase, domain 1"/>
    <property type="match status" value="1"/>
</dbReference>
<keyword evidence="2" id="KW-1185">Reference proteome</keyword>
<dbReference type="SUPFAM" id="SSF54593">
    <property type="entry name" value="Glyoxalase/Bleomycin resistance protein/Dihydroxybiphenyl dioxygenase"/>
    <property type="match status" value="1"/>
</dbReference>
<evidence type="ECO:0008006" key="3">
    <source>
        <dbReference type="Google" id="ProtNLM"/>
    </source>
</evidence>
<protein>
    <recommendedName>
        <fullName evidence="3">Glyoxalase-like domain-containing protein</fullName>
    </recommendedName>
</protein>
<dbReference type="Proteomes" id="UP001164803">
    <property type="component" value="Chromosome"/>
</dbReference>
<evidence type="ECO:0000313" key="1">
    <source>
        <dbReference type="EMBL" id="WAH36615.1"/>
    </source>
</evidence>
<dbReference type="RefSeq" id="WP_268043972.1">
    <property type="nucleotide sequence ID" value="NZ_CP104064.1"/>
</dbReference>
<dbReference type="InterPro" id="IPR029068">
    <property type="entry name" value="Glyas_Bleomycin-R_OHBP_Dase"/>
</dbReference>
<name>A0ABY6Z160_9BACL</name>
<evidence type="ECO:0000313" key="2">
    <source>
        <dbReference type="Proteomes" id="UP001164803"/>
    </source>
</evidence>
<reference evidence="1" key="1">
    <citation type="submission" date="2022-08" db="EMBL/GenBank/DDBJ databases">
        <title>Alicyclobacillus dauci DSM2870, complete genome.</title>
        <authorList>
            <person name="Wang Q."/>
            <person name="Cai R."/>
            <person name="Wang Z."/>
        </authorList>
    </citation>
    <scope>NUCLEOTIDE SEQUENCE</scope>
    <source>
        <strain evidence="1">DSM 28700</strain>
    </source>
</reference>